<name>A0AAV3UM20_9EURY</name>
<sequence length="49" mass="5411">MARIKRLLTVLLALVGVSFVVHYALFESLPLGKPQLMEKKSDEAEAAVQ</sequence>
<gene>
    <name evidence="1" type="ORF">GCM10025751_40960</name>
</gene>
<dbReference type="EMBL" id="BAABKX010000015">
    <property type="protein sequence ID" value="GAA5058215.1"/>
    <property type="molecule type" value="Genomic_DNA"/>
</dbReference>
<organism evidence="1 2">
    <name type="scientific">Haladaptatus pallidirubidus</name>
    <dbReference type="NCBI Taxonomy" id="1008152"/>
    <lineage>
        <taxon>Archaea</taxon>
        <taxon>Methanobacteriati</taxon>
        <taxon>Methanobacteriota</taxon>
        <taxon>Stenosarchaea group</taxon>
        <taxon>Halobacteria</taxon>
        <taxon>Halobacteriales</taxon>
        <taxon>Haladaptataceae</taxon>
        <taxon>Haladaptatus</taxon>
    </lineage>
</organism>
<comment type="caution">
    <text evidence="1">The sequence shown here is derived from an EMBL/GenBank/DDBJ whole genome shotgun (WGS) entry which is preliminary data.</text>
</comment>
<evidence type="ECO:0000313" key="1">
    <source>
        <dbReference type="EMBL" id="GAA5058215.1"/>
    </source>
</evidence>
<proteinExistence type="predicted"/>
<keyword evidence="2" id="KW-1185">Reference proteome</keyword>
<dbReference type="RefSeq" id="WP_227773798.1">
    <property type="nucleotide sequence ID" value="NZ_BAABKX010000015.1"/>
</dbReference>
<accession>A0AAV3UM20</accession>
<protein>
    <submittedName>
        <fullName evidence="1">Uncharacterized protein</fullName>
    </submittedName>
</protein>
<reference evidence="1 2" key="1">
    <citation type="journal article" date="2019" name="Int. J. Syst. Evol. Microbiol.">
        <title>The Global Catalogue of Microorganisms (GCM) 10K type strain sequencing project: providing services to taxonomists for standard genome sequencing and annotation.</title>
        <authorList>
            <consortium name="The Broad Institute Genomics Platform"/>
            <consortium name="The Broad Institute Genome Sequencing Center for Infectious Disease"/>
            <person name="Wu L."/>
            <person name="Ma J."/>
        </authorList>
    </citation>
    <scope>NUCLEOTIDE SEQUENCE [LARGE SCALE GENOMIC DNA]</scope>
    <source>
        <strain evidence="1 2">JCM 17504</strain>
    </source>
</reference>
<dbReference type="Proteomes" id="UP001501729">
    <property type="component" value="Unassembled WGS sequence"/>
</dbReference>
<evidence type="ECO:0000313" key="2">
    <source>
        <dbReference type="Proteomes" id="UP001501729"/>
    </source>
</evidence>
<dbReference type="GeneID" id="68614025"/>
<dbReference type="AlphaFoldDB" id="A0AAV3UM20"/>